<keyword evidence="10 12" id="KW-0663">Pyridoxal phosphate</keyword>
<feature type="binding site" evidence="12">
    <location>
        <begin position="124"/>
        <end position="126"/>
    </location>
    <ligand>
        <name>(6S)-5,6,7,8-tetrahydrofolate</name>
        <dbReference type="ChEBI" id="CHEBI:57453"/>
    </ligand>
</feature>
<feature type="site" description="Plays an important role in substrate specificity" evidence="12">
    <location>
        <position position="228"/>
    </location>
</feature>
<dbReference type="GO" id="GO:0019264">
    <property type="term" value="P:glycine biosynthetic process from serine"/>
    <property type="evidence" value="ECO:0007669"/>
    <property type="project" value="UniProtKB-UniRule"/>
</dbReference>
<dbReference type="GO" id="GO:0008168">
    <property type="term" value="F:methyltransferase activity"/>
    <property type="evidence" value="ECO:0007669"/>
    <property type="project" value="UniProtKB-KW"/>
</dbReference>
<dbReference type="SUPFAM" id="SSF53383">
    <property type="entry name" value="PLP-dependent transferases"/>
    <property type="match status" value="1"/>
</dbReference>
<dbReference type="PIRSF" id="PIRSF000412">
    <property type="entry name" value="SHMT"/>
    <property type="match status" value="1"/>
</dbReference>
<dbReference type="UniPathway" id="UPA00193"/>
<dbReference type="InterPro" id="IPR039429">
    <property type="entry name" value="SHMT-like_dom"/>
</dbReference>
<dbReference type="PANTHER" id="PTHR11680:SF35">
    <property type="entry name" value="SERINE HYDROXYMETHYLTRANSFERASE 1"/>
    <property type="match status" value="1"/>
</dbReference>
<comment type="similarity">
    <text evidence="4 12">Belongs to the SHMT family.</text>
</comment>
<dbReference type="EMBL" id="FTPL01000001">
    <property type="protein sequence ID" value="SIT69586.1"/>
    <property type="molecule type" value="Genomic_DNA"/>
</dbReference>
<dbReference type="Gene3D" id="3.90.1150.10">
    <property type="entry name" value="Aspartate Aminotransferase, domain 1"/>
    <property type="match status" value="1"/>
</dbReference>
<dbReference type="CDD" id="cd00378">
    <property type="entry name" value="SHMT"/>
    <property type="match status" value="1"/>
</dbReference>
<dbReference type="STRING" id="550447.SAMN05428946_0506"/>
<evidence type="ECO:0000313" key="16">
    <source>
        <dbReference type="Proteomes" id="UP000187550"/>
    </source>
</evidence>
<dbReference type="HAMAP" id="MF_00051">
    <property type="entry name" value="SHMT"/>
    <property type="match status" value="1"/>
</dbReference>
<keyword evidence="9 12" id="KW-0808">Transferase</keyword>
<feature type="domain" description="Serine hydroxymethyltransferase-like" evidence="14">
    <location>
        <begin position="8"/>
        <end position="383"/>
    </location>
</feature>
<dbReference type="PANTHER" id="PTHR11680">
    <property type="entry name" value="SERINE HYDROXYMETHYLTRANSFERASE"/>
    <property type="match status" value="1"/>
</dbReference>
<dbReference type="EC" id="2.1.2.1" evidence="12"/>
<feature type="binding site" evidence="12">
    <location>
        <position position="243"/>
    </location>
    <ligand>
        <name>(6S)-5,6,7,8-tetrahydrofolate</name>
        <dbReference type="ChEBI" id="CHEBI:57453"/>
    </ligand>
</feature>
<evidence type="ECO:0000256" key="6">
    <source>
        <dbReference type="ARBA" id="ARBA00022490"/>
    </source>
</evidence>
<organism evidence="15 16">
    <name type="scientific">Edaphobacillus lindanitolerans</name>
    <dbReference type="NCBI Taxonomy" id="550447"/>
    <lineage>
        <taxon>Bacteria</taxon>
        <taxon>Bacillati</taxon>
        <taxon>Bacillota</taxon>
        <taxon>Bacilli</taxon>
        <taxon>Bacillales</taxon>
        <taxon>Bacillaceae</taxon>
        <taxon>Edaphobacillus</taxon>
    </lineage>
</organism>
<gene>
    <name evidence="12" type="primary">glyA</name>
    <name evidence="15" type="ORF">SAMN05428946_0506</name>
</gene>
<name>A0A1U7PK02_9BACI</name>
<dbReference type="InterPro" id="IPR001085">
    <property type="entry name" value="Ser_HO-MeTrfase"/>
</dbReference>
<dbReference type="InterPro" id="IPR015424">
    <property type="entry name" value="PyrdxlP-dep_Trfase"/>
</dbReference>
<feature type="binding site" evidence="12">
    <location>
        <begin position="352"/>
        <end position="354"/>
    </location>
    <ligand>
        <name>(6S)-5,6,7,8-tetrahydrofolate</name>
        <dbReference type="ChEBI" id="CHEBI:57453"/>
    </ligand>
</feature>
<evidence type="ECO:0000256" key="4">
    <source>
        <dbReference type="ARBA" id="ARBA00006376"/>
    </source>
</evidence>
<sequence>MEQLVHVKNEDTAVFDAIMAEKKRQQDNIELIASENFVSEAVMEAQGSVLTNKYAEGYPGKRYYGGCEHVDVVENIARDRLKEIFGAEYANVQPHSGAQANMAVYFTVLEPGDTVLGMNLSHGGHLTHGSPVNFSGVQYNFVEYGVGKGDELIDYEDVRQKALEHKPKMIVAGASAYPRRIDFKKFREIADEVGAYLFVDMAHIAGLVAAGLHPNPVPHAHFVTSTTHKTLRGPRGGLILTTEEFGRKIDKSIFPGIQGGPLMHVIAAKAVAFGEAQQPEFKEYIQQVVENARVLGETLNSEGIDLVSGGTDNHLLLLNLRSLGITGKVAEAVLDEVGITVNKNTIPFDTESPFVTSGVRIGTPAVTSRGFKEEEMKEVGAIIAKLLKNHEDESVKQEVKDRVAALTSKFPLYES</sequence>
<dbReference type="InterPro" id="IPR049943">
    <property type="entry name" value="Ser_HO-MeTrfase-like"/>
</dbReference>
<evidence type="ECO:0000256" key="2">
    <source>
        <dbReference type="ARBA" id="ARBA00001933"/>
    </source>
</evidence>
<dbReference type="UniPathway" id="UPA00288">
    <property type="reaction ID" value="UER01023"/>
</dbReference>
<dbReference type="InterPro" id="IPR015421">
    <property type="entry name" value="PyrdxlP-dep_Trfase_major"/>
</dbReference>
<keyword evidence="15" id="KW-0489">Methyltransferase</keyword>
<evidence type="ECO:0000256" key="5">
    <source>
        <dbReference type="ARBA" id="ARBA00011738"/>
    </source>
</evidence>
<comment type="cofactor">
    <cofactor evidence="2 12 13">
        <name>pyridoxal 5'-phosphate</name>
        <dbReference type="ChEBI" id="CHEBI:597326"/>
    </cofactor>
</comment>
<evidence type="ECO:0000256" key="7">
    <source>
        <dbReference type="ARBA" id="ARBA00022563"/>
    </source>
</evidence>
<protein>
    <recommendedName>
        <fullName evidence="12">Serine hydroxymethyltransferase</fullName>
        <shortName evidence="12">SHMT</shortName>
        <shortName evidence="12">Serine methylase</shortName>
        <ecNumber evidence="12">2.1.2.1</ecNumber>
    </recommendedName>
</protein>
<keyword evidence="6 12" id="KW-0963">Cytoplasm</keyword>
<comment type="subcellular location">
    <subcellularLocation>
        <location evidence="3 12">Cytoplasm</location>
    </subcellularLocation>
</comment>
<comment type="function">
    <text evidence="11">Catalyzes the reversible interconversion of serine and glycine with tetrahydrofolate (THF) serving as the one-carbon carrier. This reaction serves as the major source of one-carbon groups required for the biosynthesis of purines, thymidylate, methionine, and other important biomolecules. Also exhibits THF-independent aldolase activity toward beta-hydroxyamino acids, producing glycine and aldehydes, via a retro-aldol mechanism. Thus, is able to catalyze the cleavage of L-allo-threonine.</text>
</comment>
<dbReference type="InterPro" id="IPR015422">
    <property type="entry name" value="PyrdxlP-dep_Trfase_small"/>
</dbReference>
<dbReference type="Gene3D" id="3.40.640.10">
    <property type="entry name" value="Type I PLP-dependent aspartate aminotransferase-like (Major domain)"/>
    <property type="match status" value="1"/>
</dbReference>
<evidence type="ECO:0000256" key="12">
    <source>
        <dbReference type="HAMAP-Rule" id="MF_00051"/>
    </source>
</evidence>
<keyword evidence="8 12" id="KW-0028">Amino-acid biosynthesis</keyword>
<accession>A0A1U7PK02</accession>
<dbReference type="NCBIfam" id="NF000586">
    <property type="entry name" value="PRK00011.1"/>
    <property type="match status" value="1"/>
</dbReference>
<proteinExistence type="inferred from homology"/>
<evidence type="ECO:0000256" key="1">
    <source>
        <dbReference type="ARBA" id="ARBA00001528"/>
    </source>
</evidence>
<dbReference type="RefSeq" id="WP_327078156.1">
    <property type="nucleotide sequence ID" value="NZ_FTPL01000001.1"/>
</dbReference>
<comment type="pathway">
    <text evidence="12">Amino-acid biosynthesis; glycine biosynthesis; glycine from L-serine: step 1/1.</text>
</comment>
<dbReference type="GO" id="GO:0032259">
    <property type="term" value="P:methylation"/>
    <property type="evidence" value="ECO:0007669"/>
    <property type="project" value="UniProtKB-KW"/>
</dbReference>
<dbReference type="FunFam" id="3.40.640.10:FF:000001">
    <property type="entry name" value="Serine hydroxymethyltransferase"/>
    <property type="match status" value="1"/>
</dbReference>
<feature type="binding site" evidence="12">
    <location>
        <position position="120"/>
    </location>
    <ligand>
        <name>(6S)-5,6,7,8-tetrahydrofolate</name>
        <dbReference type="ChEBI" id="CHEBI:57453"/>
    </ligand>
</feature>
<evidence type="ECO:0000256" key="13">
    <source>
        <dbReference type="PIRSR" id="PIRSR000412-50"/>
    </source>
</evidence>
<dbReference type="GO" id="GO:0004372">
    <property type="term" value="F:glycine hydroxymethyltransferase activity"/>
    <property type="evidence" value="ECO:0007669"/>
    <property type="project" value="UniProtKB-UniRule"/>
</dbReference>
<comment type="pathway">
    <text evidence="12">One-carbon metabolism; tetrahydrofolate interconversion.</text>
</comment>
<evidence type="ECO:0000256" key="11">
    <source>
        <dbReference type="ARBA" id="ARBA00054606"/>
    </source>
</evidence>
<evidence type="ECO:0000313" key="15">
    <source>
        <dbReference type="EMBL" id="SIT69586.1"/>
    </source>
</evidence>
<evidence type="ECO:0000256" key="10">
    <source>
        <dbReference type="ARBA" id="ARBA00022898"/>
    </source>
</evidence>
<comment type="subunit">
    <text evidence="5 12">Homodimer.</text>
</comment>
<evidence type="ECO:0000256" key="3">
    <source>
        <dbReference type="ARBA" id="ARBA00004496"/>
    </source>
</evidence>
<dbReference type="FunFam" id="3.90.1150.10:FF:000003">
    <property type="entry name" value="Serine hydroxymethyltransferase"/>
    <property type="match status" value="1"/>
</dbReference>
<dbReference type="Pfam" id="PF00464">
    <property type="entry name" value="SHMT"/>
    <property type="match status" value="1"/>
</dbReference>
<evidence type="ECO:0000256" key="9">
    <source>
        <dbReference type="ARBA" id="ARBA00022679"/>
    </source>
</evidence>
<evidence type="ECO:0000259" key="14">
    <source>
        <dbReference type="Pfam" id="PF00464"/>
    </source>
</evidence>
<dbReference type="AlphaFoldDB" id="A0A1U7PK02"/>
<feature type="modified residue" description="N6-(pyridoxal phosphate)lysine" evidence="12 13">
    <location>
        <position position="229"/>
    </location>
</feature>
<keyword evidence="7 12" id="KW-0554">One-carbon metabolism</keyword>
<keyword evidence="16" id="KW-1185">Reference proteome</keyword>
<dbReference type="GO" id="GO:0005829">
    <property type="term" value="C:cytosol"/>
    <property type="evidence" value="ECO:0007669"/>
    <property type="project" value="TreeGrafter"/>
</dbReference>
<evidence type="ECO:0000256" key="8">
    <source>
        <dbReference type="ARBA" id="ARBA00022605"/>
    </source>
</evidence>
<dbReference type="GO" id="GO:0035999">
    <property type="term" value="P:tetrahydrofolate interconversion"/>
    <property type="evidence" value="ECO:0007669"/>
    <property type="project" value="UniProtKB-UniRule"/>
</dbReference>
<dbReference type="GO" id="GO:0030170">
    <property type="term" value="F:pyridoxal phosphate binding"/>
    <property type="evidence" value="ECO:0007669"/>
    <property type="project" value="UniProtKB-UniRule"/>
</dbReference>
<dbReference type="PROSITE" id="PS00096">
    <property type="entry name" value="SHMT"/>
    <property type="match status" value="1"/>
</dbReference>
<dbReference type="Proteomes" id="UP000187550">
    <property type="component" value="Unassembled WGS sequence"/>
</dbReference>
<reference evidence="16" key="1">
    <citation type="submission" date="2017-01" db="EMBL/GenBank/DDBJ databases">
        <authorList>
            <person name="Varghese N."/>
            <person name="Submissions S."/>
        </authorList>
    </citation>
    <scope>NUCLEOTIDE SEQUENCE [LARGE SCALE GENOMIC DNA]</scope>
    <source>
        <strain evidence="16">MNA4</strain>
    </source>
</reference>
<dbReference type="InterPro" id="IPR019798">
    <property type="entry name" value="Ser_HO-MeTrfase_PLP_BS"/>
</dbReference>
<comment type="catalytic activity">
    <reaction evidence="1 12">
        <text>(6R)-5,10-methylene-5,6,7,8-tetrahydrofolate + glycine + H2O = (6S)-5,6,7,8-tetrahydrofolate + L-serine</text>
        <dbReference type="Rhea" id="RHEA:15481"/>
        <dbReference type="ChEBI" id="CHEBI:15377"/>
        <dbReference type="ChEBI" id="CHEBI:15636"/>
        <dbReference type="ChEBI" id="CHEBI:33384"/>
        <dbReference type="ChEBI" id="CHEBI:57305"/>
        <dbReference type="ChEBI" id="CHEBI:57453"/>
        <dbReference type="EC" id="2.1.2.1"/>
    </reaction>
</comment>